<proteinExistence type="predicted"/>
<dbReference type="Proteomes" id="UP000790377">
    <property type="component" value="Unassembled WGS sequence"/>
</dbReference>
<evidence type="ECO:0000313" key="1">
    <source>
        <dbReference type="EMBL" id="KAH7904860.1"/>
    </source>
</evidence>
<comment type="caution">
    <text evidence="1">The sequence shown here is derived from an EMBL/GenBank/DDBJ whole genome shotgun (WGS) entry which is preliminary data.</text>
</comment>
<organism evidence="1 2">
    <name type="scientific">Hygrophoropsis aurantiaca</name>
    <dbReference type="NCBI Taxonomy" id="72124"/>
    <lineage>
        <taxon>Eukaryota</taxon>
        <taxon>Fungi</taxon>
        <taxon>Dikarya</taxon>
        <taxon>Basidiomycota</taxon>
        <taxon>Agaricomycotina</taxon>
        <taxon>Agaricomycetes</taxon>
        <taxon>Agaricomycetidae</taxon>
        <taxon>Boletales</taxon>
        <taxon>Coniophorineae</taxon>
        <taxon>Hygrophoropsidaceae</taxon>
        <taxon>Hygrophoropsis</taxon>
    </lineage>
</organism>
<keyword evidence="2" id="KW-1185">Reference proteome</keyword>
<reference evidence="1" key="1">
    <citation type="journal article" date="2021" name="New Phytol.">
        <title>Evolutionary innovations through gain and loss of genes in the ectomycorrhizal Boletales.</title>
        <authorList>
            <person name="Wu G."/>
            <person name="Miyauchi S."/>
            <person name="Morin E."/>
            <person name="Kuo A."/>
            <person name="Drula E."/>
            <person name="Varga T."/>
            <person name="Kohler A."/>
            <person name="Feng B."/>
            <person name="Cao Y."/>
            <person name="Lipzen A."/>
            <person name="Daum C."/>
            <person name="Hundley H."/>
            <person name="Pangilinan J."/>
            <person name="Johnson J."/>
            <person name="Barry K."/>
            <person name="LaButti K."/>
            <person name="Ng V."/>
            <person name="Ahrendt S."/>
            <person name="Min B."/>
            <person name="Choi I.G."/>
            <person name="Park H."/>
            <person name="Plett J.M."/>
            <person name="Magnuson J."/>
            <person name="Spatafora J.W."/>
            <person name="Nagy L.G."/>
            <person name="Henrissat B."/>
            <person name="Grigoriev I.V."/>
            <person name="Yang Z.L."/>
            <person name="Xu J."/>
            <person name="Martin F.M."/>
        </authorList>
    </citation>
    <scope>NUCLEOTIDE SEQUENCE</scope>
    <source>
        <strain evidence="1">ATCC 28755</strain>
    </source>
</reference>
<gene>
    <name evidence="1" type="ORF">BJ138DRAFT_1106465</name>
</gene>
<sequence>MASRQPYHGNSRKLVLAFDVGTKYSGISYYILKPGGIPVIQGVTRFPCQENIGGDSKIPSVIYYDQEGAVRAVGEEALQESTIKKAEDEGWTKLEWWKLHLRPRDMASFHTAVQVLGDFMKYLRRCAKTCIEETHASGSDLGRPVQNNTEFILSHPNGWEGPQQAQIRRAAIIAGLVPDTTEGHGRIQLSDQGAIVVDAGDVTIDISAYSMTTVSPLSLEEIAPAECYLQGSIFVSCRAREFLEAQLNGSRFGNNENITQMTDAFNRTVKLGFSNAQKPSYIMHQIRHYVAALSEPSVNAIIDAVELLRRTARKEIRIVFLIGSFAASKWLFAKLQAHMHTIGLEFYRLDKHMSKAVADGAIAFYLDHQVNVA</sequence>
<protein>
    <submittedName>
        <fullName evidence="1">Uncharacterized protein</fullName>
    </submittedName>
</protein>
<accession>A0ACB7ZUX4</accession>
<dbReference type="EMBL" id="MU268341">
    <property type="protein sequence ID" value="KAH7904860.1"/>
    <property type="molecule type" value="Genomic_DNA"/>
</dbReference>
<name>A0ACB7ZUX4_9AGAM</name>
<evidence type="ECO:0000313" key="2">
    <source>
        <dbReference type="Proteomes" id="UP000790377"/>
    </source>
</evidence>